<dbReference type="PRINTS" id="PR00035">
    <property type="entry name" value="HTHGNTR"/>
</dbReference>
<feature type="domain" description="HTH gntR-type" evidence="4">
    <location>
        <begin position="6"/>
        <end position="74"/>
    </location>
</feature>
<evidence type="ECO:0000256" key="1">
    <source>
        <dbReference type="ARBA" id="ARBA00023015"/>
    </source>
</evidence>
<dbReference type="SMART" id="SM00345">
    <property type="entry name" value="HTH_GNTR"/>
    <property type="match status" value="1"/>
</dbReference>
<keyword evidence="6" id="KW-1185">Reference proteome</keyword>
<dbReference type="InterPro" id="IPR000524">
    <property type="entry name" value="Tscrpt_reg_HTH_GntR"/>
</dbReference>
<proteinExistence type="predicted"/>
<dbReference type="PANTHER" id="PTHR44846">
    <property type="entry name" value="MANNOSYL-D-GLYCERATE TRANSPORT/METABOLISM SYSTEM REPRESSOR MNGR-RELATED"/>
    <property type="match status" value="1"/>
</dbReference>
<dbReference type="Gene3D" id="3.40.1410.10">
    <property type="entry name" value="Chorismate lyase-like"/>
    <property type="match status" value="1"/>
</dbReference>
<evidence type="ECO:0000313" key="5">
    <source>
        <dbReference type="EMBL" id="MFB9149872.1"/>
    </source>
</evidence>
<keyword evidence="1" id="KW-0805">Transcription regulation</keyword>
<comment type="caution">
    <text evidence="5">The sequence shown here is derived from an EMBL/GenBank/DDBJ whole genome shotgun (WGS) entry which is preliminary data.</text>
</comment>
<evidence type="ECO:0000259" key="4">
    <source>
        <dbReference type="PROSITE" id="PS50949"/>
    </source>
</evidence>
<dbReference type="SUPFAM" id="SSF64288">
    <property type="entry name" value="Chorismate lyase-like"/>
    <property type="match status" value="1"/>
</dbReference>
<dbReference type="PANTHER" id="PTHR44846:SF16">
    <property type="entry name" value="TRANSCRIPTIONAL REGULATOR PHNF-RELATED"/>
    <property type="match status" value="1"/>
</dbReference>
<dbReference type="SMART" id="SM00866">
    <property type="entry name" value="UTRA"/>
    <property type="match status" value="1"/>
</dbReference>
<dbReference type="InterPro" id="IPR050679">
    <property type="entry name" value="Bact_HTH_transcr_reg"/>
</dbReference>
<keyword evidence="2" id="KW-0238">DNA-binding</keyword>
<dbReference type="InterPro" id="IPR028978">
    <property type="entry name" value="Chorismate_lyase_/UTRA_dom_sf"/>
</dbReference>
<dbReference type="Proteomes" id="UP001589670">
    <property type="component" value="Unassembled WGS sequence"/>
</dbReference>
<gene>
    <name evidence="5" type="ORF">ACFFU4_08940</name>
</gene>
<name>A0ABV5HZW2_9RHOB</name>
<dbReference type="EMBL" id="JBHMEC010000015">
    <property type="protein sequence ID" value="MFB9149872.1"/>
    <property type="molecule type" value="Genomic_DNA"/>
</dbReference>
<dbReference type="CDD" id="cd07377">
    <property type="entry name" value="WHTH_GntR"/>
    <property type="match status" value="1"/>
</dbReference>
<dbReference type="RefSeq" id="WP_377069225.1">
    <property type="nucleotide sequence ID" value="NZ_JBHMEC010000015.1"/>
</dbReference>
<evidence type="ECO:0000313" key="6">
    <source>
        <dbReference type="Proteomes" id="UP001589670"/>
    </source>
</evidence>
<dbReference type="PROSITE" id="PS50949">
    <property type="entry name" value="HTH_GNTR"/>
    <property type="match status" value="1"/>
</dbReference>
<dbReference type="InterPro" id="IPR011663">
    <property type="entry name" value="UTRA"/>
</dbReference>
<dbReference type="InterPro" id="IPR036388">
    <property type="entry name" value="WH-like_DNA-bd_sf"/>
</dbReference>
<evidence type="ECO:0000256" key="3">
    <source>
        <dbReference type="ARBA" id="ARBA00023163"/>
    </source>
</evidence>
<dbReference type="Pfam" id="PF00392">
    <property type="entry name" value="GntR"/>
    <property type="match status" value="1"/>
</dbReference>
<organism evidence="5 6">
    <name type="scientific">Roseovarius ramblicola</name>
    <dbReference type="NCBI Taxonomy" id="2022336"/>
    <lineage>
        <taxon>Bacteria</taxon>
        <taxon>Pseudomonadati</taxon>
        <taxon>Pseudomonadota</taxon>
        <taxon>Alphaproteobacteria</taxon>
        <taxon>Rhodobacterales</taxon>
        <taxon>Roseobacteraceae</taxon>
        <taxon>Roseovarius</taxon>
    </lineage>
</organism>
<sequence length="233" mass="25354">MSAPQITGWRALREVIHGRILSGTYPPGARLPRDADLAGELGCARTTVQRAMRALADEGLVERKRKGGTRVLARPVTRATFDIPVAREEVEATGRAYGYQLVAREIAETPHSVAAAMGLPAPQRMLRAQALHLADRRPFMYEDRWINLVTVPEIAHVDLTAESANEWLLAHRPYSRYTLRFSAANATPEQAGLLGTQDGAALFVIERCTFLGLAPITCVTALAPPGYALTTGT</sequence>
<dbReference type="SUPFAM" id="SSF46785">
    <property type="entry name" value="Winged helix' DNA-binding domain"/>
    <property type="match status" value="1"/>
</dbReference>
<dbReference type="Pfam" id="PF07702">
    <property type="entry name" value="UTRA"/>
    <property type="match status" value="1"/>
</dbReference>
<accession>A0ABV5HZW2</accession>
<protein>
    <submittedName>
        <fullName evidence="5">GntR family transcriptional regulator</fullName>
    </submittedName>
</protein>
<evidence type="ECO:0000256" key="2">
    <source>
        <dbReference type="ARBA" id="ARBA00023125"/>
    </source>
</evidence>
<dbReference type="Gene3D" id="1.10.10.10">
    <property type="entry name" value="Winged helix-like DNA-binding domain superfamily/Winged helix DNA-binding domain"/>
    <property type="match status" value="1"/>
</dbReference>
<keyword evidence="3" id="KW-0804">Transcription</keyword>
<reference evidence="5 6" key="1">
    <citation type="submission" date="2024-09" db="EMBL/GenBank/DDBJ databases">
        <authorList>
            <person name="Sun Q."/>
            <person name="Mori K."/>
        </authorList>
    </citation>
    <scope>NUCLEOTIDE SEQUENCE [LARGE SCALE GENOMIC DNA]</scope>
    <source>
        <strain evidence="5 6">CECT 9424</strain>
    </source>
</reference>
<dbReference type="InterPro" id="IPR036390">
    <property type="entry name" value="WH_DNA-bd_sf"/>
</dbReference>